<evidence type="ECO:0000256" key="1">
    <source>
        <dbReference type="SAM" id="MobiDB-lite"/>
    </source>
</evidence>
<organism evidence="3 4">
    <name type="scientific">Steccherinum ochraceum</name>
    <dbReference type="NCBI Taxonomy" id="92696"/>
    <lineage>
        <taxon>Eukaryota</taxon>
        <taxon>Fungi</taxon>
        <taxon>Dikarya</taxon>
        <taxon>Basidiomycota</taxon>
        <taxon>Agaricomycotina</taxon>
        <taxon>Agaricomycetes</taxon>
        <taxon>Polyporales</taxon>
        <taxon>Steccherinaceae</taxon>
        <taxon>Steccherinum</taxon>
    </lineage>
</organism>
<feature type="compositionally biased region" description="Basic and acidic residues" evidence="1">
    <location>
        <begin position="408"/>
        <end position="418"/>
    </location>
</feature>
<feature type="region of interest" description="Disordered" evidence="1">
    <location>
        <begin position="505"/>
        <end position="530"/>
    </location>
</feature>
<evidence type="ECO:0000313" key="4">
    <source>
        <dbReference type="Proteomes" id="UP000292702"/>
    </source>
</evidence>
<gene>
    <name evidence="3" type="ORF">EIP91_012176</name>
</gene>
<sequence length="829" mass="93874">YGNSDGVYTVRVRRPQPLICAAQLAALTFGHSNRANQYALARGVWLFATKTHQSVFRVESRLAQSVAYSTVHSALRTMADDVLSAVREAVRNGTLYWLVGDNIQTYMKQRDHRIGRSNKMIKGFAGTAILCEDYDDDAFDLQDYLQRQARLERRNLSVETIIADIDFERLILVATGQFLRTLVRFVPALSASGFSSKVDKFYEAHVKKNPIKPTRKSTIIPLATNSADEIRIQGMQEAVDDFLTRQLGITDEDFSGKPLIFSGDGKTFDQLVRLRRLMSAHEGDVESLRFVLPMLELWHTKWTDLSRVIRAHWGKGHERDPSALSCLAKIAECPTPNDLQKVPFHDGAHMLDLVLDAFLLNCWENVFDTSNLVQYFASLKEANKLPKFEDLVITARKLAERHATTEAFERAHHPDAHENSIPLGSPWNPPTAPAALSPEPDTAPSHSDRASPTVTPADAEQPSAVPSVVSHEPQADEYVPDRLAEQIGLQRMDEILMGRSAARLQASNTGAGQPSAPEGLGDGDNNMVNSTGPELDTLSELSFTSSSTEEPDVTLANSVLFMRNAIWWREECEAVTQGDAERIWEILKVWILTFTGSGNPYYSQYLLELYCTFKWEVGEKFFKAIMQNWLVNQHGIPGHFIELDLLQEFFNFWLEDLAQHKGQEFDRVWYRFVLSVNVHQFLRLKEEMEELVSLKARKGAHIEPHLRNELRELMKVLREQEVNLRRPGRNEGFVAVDDLKIGYEKLRDKKIKEFIHKTMKYMNIWNNRESDTLPTGMDGDVEADEEDQGAVQTEDGEERVRLEYGPNEEPPAAVYLENGELCVGIAAEN</sequence>
<dbReference type="AlphaFoldDB" id="A0A4R0RH33"/>
<dbReference type="OrthoDB" id="2801423at2759"/>
<keyword evidence="4" id="KW-1185">Reference proteome</keyword>
<protein>
    <recommendedName>
        <fullName evidence="2">DUF6589 domain-containing protein</fullName>
    </recommendedName>
</protein>
<feature type="non-terminal residue" evidence="3">
    <location>
        <position position="1"/>
    </location>
</feature>
<dbReference type="InterPro" id="IPR046496">
    <property type="entry name" value="DUF6589"/>
</dbReference>
<feature type="compositionally biased region" description="Acidic residues" evidence="1">
    <location>
        <begin position="779"/>
        <end position="788"/>
    </location>
</feature>
<feature type="domain" description="DUF6589" evidence="2">
    <location>
        <begin position="152"/>
        <end position="701"/>
    </location>
</feature>
<proteinExistence type="predicted"/>
<feature type="region of interest" description="Disordered" evidence="1">
    <location>
        <begin position="771"/>
        <end position="811"/>
    </location>
</feature>
<evidence type="ECO:0000313" key="3">
    <source>
        <dbReference type="EMBL" id="TCD67611.1"/>
    </source>
</evidence>
<dbReference type="EMBL" id="RWJN01000091">
    <property type="protein sequence ID" value="TCD67611.1"/>
    <property type="molecule type" value="Genomic_DNA"/>
</dbReference>
<feature type="region of interest" description="Disordered" evidence="1">
    <location>
        <begin position="408"/>
        <end position="475"/>
    </location>
</feature>
<dbReference type="STRING" id="92696.A0A4R0RH33"/>
<comment type="caution">
    <text evidence="3">The sequence shown here is derived from an EMBL/GenBank/DDBJ whole genome shotgun (WGS) entry which is preliminary data.</text>
</comment>
<dbReference type="Pfam" id="PF20231">
    <property type="entry name" value="DUF6589"/>
    <property type="match status" value="1"/>
</dbReference>
<reference evidence="3 4" key="1">
    <citation type="submission" date="2018-11" db="EMBL/GenBank/DDBJ databases">
        <title>Genome assembly of Steccherinum ochraceum LE-BIN_3174, the white-rot fungus of the Steccherinaceae family (The Residual Polyporoid clade, Polyporales, Basidiomycota).</title>
        <authorList>
            <person name="Fedorova T.V."/>
            <person name="Glazunova O.A."/>
            <person name="Landesman E.O."/>
            <person name="Moiseenko K.V."/>
            <person name="Psurtseva N.V."/>
            <person name="Savinova O.S."/>
            <person name="Shakhova N.V."/>
            <person name="Tyazhelova T.V."/>
            <person name="Vasina D.V."/>
        </authorList>
    </citation>
    <scope>NUCLEOTIDE SEQUENCE [LARGE SCALE GENOMIC DNA]</scope>
    <source>
        <strain evidence="3 4">LE-BIN_3174</strain>
    </source>
</reference>
<dbReference type="Proteomes" id="UP000292702">
    <property type="component" value="Unassembled WGS sequence"/>
</dbReference>
<evidence type="ECO:0000259" key="2">
    <source>
        <dbReference type="Pfam" id="PF20231"/>
    </source>
</evidence>
<name>A0A4R0RH33_9APHY</name>
<accession>A0A4R0RH33</accession>